<dbReference type="InterPro" id="IPR020846">
    <property type="entry name" value="MFS_dom"/>
</dbReference>
<dbReference type="InterPro" id="IPR011701">
    <property type="entry name" value="MFS"/>
</dbReference>
<dbReference type="EMBL" id="CAXIEN010000050">
    <property type="protein sequence ID" value="CAL1270641.1"/>
    <property type="molecule type" value="Genomic_DNA"/>
</dbReference>
<organism evidence="7 8">
    <name type="scientific">Larinioides sclopetarius</name>
    <dbReference type="NCBI Taxonomy" id="280406"/>
    <lineage>
        <taxon>Eukaryota</taxon>
        <taxon>Metazoa</taxon>
        <taxon>Ecdysozoa</taxon>
        <taxon>Arthropoda</taxon>
        <taxon>Chelicerata</taxon>
        <taxon>Arachnida</taxon>
        <taxon>Araneae</taxon>
        <taxon>Araneomorphae</taxon>
        <taxon>Entelegynae</taxon>
        <taxon>Araneoidea</taxon>
        <taxon>Araneidae</taxon>
        <taxon>Larinioides</taxon>
    </lineage>
</organism>
<dbReference type="GO" id="GO:0022857">
    <property type="term" value="F:transmembrane transporter activity"/>
    <property type="evidence" value="ECO:0007669"/>
    <property type="project" value="InterPro"/>
</dbReference>
<feature type="transmembrane region" description="Helical" evidence="5">
    <location>
        <begin position="253"/>
        <end position="272"/>
    </location>
</feature>
<dbReference type="PANTHER" id="PTHR11662">
    <property type="entry name" value="SOLUTE CARRIER FAMILY 17"/>
    <property type="match status" value="1"/>
</dbReference>
<dbReference type="Gene3D" id="1.20.1250.20">
    <property type="entry name" value="MFS general substrate transporter like domains"/>
    <property type="match status" value="2"/>
</dbReference>
<sequence>MMKTSSAVEKIEMKKSLESIKNQNISIPNISNMAGNLETTVSNQMKAKKGCFLGQRHMVTLIGFLNCFLLNSNRLVLGVGIVAMVKHGQTNETSKWNASEISCPLSSNHSTPIAVSNFQGEFDWNSELQGYLLGAGFLGYLITQSPAGRLADAVGSKSIMVFSNALTGILVFISPFAARWHIYALMAVQVLRGASQGVTSPATFKMMSNWIPRDERGTLNSLAVCGYSAGVAFGGLVTGWLCDIPGLGWPSAFYFWGAFSLMIAILIHFTFYENPVNNPWITEEELKYVTDGLETTVSEDVRNTLKPPTTPWRKIFTSVPCYAYFYGLFGHYWGNGYFIASHPTFMGTVLHYSIAQNGLASCLPVLITSISGVLSSIFSHWISKKNLMSLNMLRKTATAVSAFGFSICTAGIILAGCDRITIALFFALSLYFQGIGLAGIVISGVDMAPAITGSVMGVAINVASLASFLVPVVAGLLTTHEMLSEWQQVFWLNLVVVGSSGLVYFLFGSAKIQPWNYRDSEQPNETTNEIKSPSEKYLNNTKEIKEIFEMQKT</sequence>
<evidence type="ECO:0000259" key="6">
    <source>
        <dbReference type="PROSITE" id="PS50850"/>
    </source>
</evidence>
<dbReference type="GO" id="GO:0016020">
    <property type="term" value="C:membrane"/>
    <property type="evidence" value="ECO:0007669"/>
    <property type="project" value="UniProtKB-SubCell"/>
</dbReference>
<gene>
    <name evidence="7" type="ORF">LARSCL_LOCUS5414</name>
</gene>
<dbReference type="InterPro" id="IPR050382">
    <property type="entry name" value="MFS_Na/Anion_cotransporter"/>
</dbReference>
<dbReference type="Pfam" id="PF07690">
    <property type="entry name" value="MFS_1"/>
    <property type="match status" value="1"/>
</dbReference>
<protein>
    <recommendedName>
        <fullName evidence="6">Major facilitator superfamily (MFS) profile domain-containing protein</fullName>
    </recommendedName>
</protein>
<keyword evidence="8" id="KW-1185">Reference proteome</keyword>
<feature type="transmembrane region" description="Helical" evidence="5">
    <location>
        <begin position="489"/>
        <end position="507"/>
    </location>
</feature>
<dbReference type="Proteomes" id="UP001497382">
    <property type="component" value="Unassembled WGS sequence"/>
</dbReference>
<dbReference type="InterPro" id="IPR036259">
    <property type="entry name" value="MFS_trans_sf"/>
</dbReference>
<dbReference type="PROSITE" id="PS50850">
    <property type="entry name" value="MFS"/>
    <property type="match status" value="1"/>
</dbReference>
<dbReference type="PANTHER" id="PTHR11662:SF399">
    <property type="entry name" value="FI19708P1-RELATED"/>
    <property type="match status" value="1"/>
</dbReference>
<feature type="transmembrane region" description="Helical" evidence="5">
    <location>
        <begin position="399"/>
        <end position="416"/>
    </location>
</feature>
<dbReference type="SUPFAM" id="SSF103473">
    <property type="entry name" value="MFS general substrate transporter"/>
    <property type="match status" value="1"/>
</dbReference>
<feature type="transmembrane region" description="Helical" evidence="5">
    <location>
        <begin position="219"/>
        <end position="241"/>
    </location>
</feature>
<keyword evidence="3 5" id="KW-1133">Transmembrane helix</keyword>
<evidence type="ECO:0000256" key="5">
    <source>
        <dbReference type="SAM" id="Phobius"/>
    </source>
</evidence>
<feature type="transmembrane region" description="Helical" evidence="5">
    <location>
        <begin position="159"/>
        <end position="176"/>
    </location>
</feature>
<feature type="transmembrane region" description="Helical" evidence="5">
    <location>
        <begin position="455"/>
        <end position="477"/>
    </location>
</feature>
<evidence type="ECO:0000313" key="8">
    <source>
        <dbReference type="Proteomes" id="UP001497382"/>
    </source>
</evidence>
<evidence type="ECO:0000256" key="4">
    <source>
        <dbReference type="ARBA" id="ARBA00023136"/>
    </source>
</evidence>
<accession>A0AAV1ZHX3</accession>
<name>A0AAV1ZHX3_9ARAC</name>
<evidence type="ECO:0000256" key="3">
    <source>
        <dbReference type="ARBA" id="ARBA00022989"/>
    </source>
</evidence>
<comment type="subcellular location">
    <subcellularLocation>
        <location evidence="1">Membrane</location>
        <topology evidence="1">Multi-pass membrane protein</topology>
    </subcellularLocation>
</comment>
<keyword evidence="4 5" id="KW-0472">Membrane</keyword>
<feature type="domain" description="Major facilitator superfamily (MFS) profile" evidence="6">
    <location>
        <begin position="59"/>
        <end position="511"/>
    </location>
</feature>
<keyword evidence="2 5" id="KW-0812">Transmembrane</keyword>
<evidence type="ECO:0000313" key="7">
    <source>
        <dbReference type="EMBL" id="CAL1270641.1"/>
    </source>
</evidence>
<evidence type="ECO:0000256" key="1">
    <source>
        <dbReference type="ARBA" id="ARBA00004141"/>
    </source>
</evidence>
<dbReference type="GO" id="GO:0006820">
    <property type="term" value="P:monoatomic anion transport"/>
    <property type="evidence" value="ECO:0007669"/>
    <property type="project" value="TreeGrafter"/>
</dbReference>
<feature type="transmembrane region" description="Helical" evidence="5">
    <location>
        <begin position="354"/>
        <end position="378"/>
    </location>
</feature>
<feature type="transmembrane region" description="Helical" evidence="5">
    <location>
        <begin position="422"/>
        <end position="443"/>
    </location>
</feature>
<evidence type="ECO:0000256" key="2">
    <source>
        <dbReference type="ARBA" id="ARBA00022692"/>
    </source>
</evidence>
<comment type="caution">
    <text evidence="7">The sequence shown here is derived from an EMBL/GenBank/DDBJ whole genome shotgun (WGS) entry which is preliminary data.</text>
</comment>
<reference evidence="7 8" key="1">
    <citation type="submission" date="2024-04" db="EMBL/GenBank/DDBJ databases">
        <authorList>
            <person name="Rising A."/>
            <person name="Reimegard J."/>
            <person name="Sonavane S."/>
            <person name="Akerstrom W."/>
            <person name="Nylinder S."/>
            <person name="Hedman E."/>
            <person name="Kallberg Y."/>
        </authorList>
    </citation>
    <scope>NUCLEOTIDE SEQUENCE [LARGE SCALE GENOMIC DNA]</scope>
</reference>
<dbReference type="AlphaFoldDB" id="A0AAV1ZHX3"/>
<proteinExistence type="predicted"/>
<dbReference type="FunFam" id="1.20.1250.20:FF:000532">
    <property type="entry name" value="SLC (SoLute Carrier) homolog"/>
    <property type="match status" value="1"/>
</dbReference>